<dbReference type="InParanoid" id="G2YI36"/>
<evidence type="ECO:0000313" key="2">
    <source>
        <dbReference type="Proteomes" id="UP000008177"/>
    </source>
</evidence>
<dbReference type="AlphaFoldDB" id="G2YI36"/>
<dbReference type="Proteomes" id="UP000008177">
    <property type="component" value="Unplaced contigs"/>
</dbReference>
<evidence type="ECO:0000313" key="1">
    <source>
        <dbReference type="EMBL" id="CCD51373.1"/>
    </source>
</evidence>
<dbReference type="HOGENOM" id="CLU_2483098_0_0_1"/>
<proteinExistence type="predicted"/>
<protein>
    <submittedName>
        <fullName evidence="1">Uncharacterized protein</fullName>
    </submittedName>
</protein>
<organism evidence="1 2">
    <name type="scientific">Botryotinia fuckeliana (strain T4)</name>
    <name type="common">Noble rot fungus</name>
    <name type="synonym">Botrytis cinerea</name>
    <dbReference type="NCBI Taxonomy" id="999810"/>
    <lineage>
        <taxon>Eukaryota</taxon>
        <taxon>Fungi</taxon>
        <taxon>Dikarya</taxon>
        <taxon>Ascomycota</taxon>
        <taxon>Pezizomycotina</taxon>
        <taxon>Leotiomycetes</taxon>
        <taxon>Helotiales</taxon>
        <taxon>Sclerotiniaceae</taxon>
        <taxon>Botrytis</taxon>
    </lineage>
</organism>
<gene>
    <name evidence="1" type="ORF">BofuT4_uP016790.1</name>
</gene>
<accession>G2YI36</accession>
<dbReference type="EMBL" id="FQ790337">
    <property type="protein sequence ID" value="CCD51373.1"/>
    <property type="molecule type" value="Genomic_DNA"/>
</dbReference>
<sequence length="87" mass="9861">MHIAHLEESPCSIFPIRCSHSLHPSATIEPRVSFAQLVDAGCVCFSLFHLWSPAHGHIKGKRIGRLEAEYAYRVDRFRVAETETDPM</sequence>
<reference evidence="2" key="1">
    <citation type="journal article" date="2011" name="PLoS Genet.">
        <title>Genomic analysis of the necrotrophic fungal pathogens Sclerotinia sclerotiorum and Botrytis cinerea.</title>
        <authorList>
            <person name="Amselem J."/>
            <person name="Cuomo C.A."/>
            <person name="van Kan J.A."/>
            <person name="Viaud M."/>
            <person name="Benito E.P."/>
            <person name="Couloux A."/>
            <person name="Coutinho P.M."/>
            <person name="de Vries R.P."/>
            <person name="Dyer P.S."/>
            <person name="Fillinger S."/>
            <person name="Fournier E."/>
            <person name="Gout L."/>
            <person name="Hahn M."/>
            <person name="Kohn L."/>
            <person name="Lapalu N."/>
            <person name="Plummer K.M."/>
            <person name="Pradier J.M."/>
            <person name="Quevillon E."/>
            <person name="Sharon A."/>
            <person name="Simon A."/>
            <person name="ten Have A."/>
            <person name="Tudzynski B."/>
            <person name="Tudzynski P."/>
            <person name="Wincker P."/>
            <person name="Andrew M."/>
            <person name="Anthouard V."/>
            <person name="Beever R.E."/>
            <person name="Beffa R."/>
            <person name="Benoit I."/>
            <person name="Bouzid O."/>
            <person name="Brault B."/>
            <person name="Chen Z."/>
            <person name="Choquer M."/>
            <person name="Collemare J."/>
            <person name="Cotton P."/>
            <person name="Danchin E.G."/>
            <person name="Da Silva C."/>
            <person name="Gautier A."/>
            <person name="Giraud C."/>
            <person name="Giraud T."/>
            <person name="Gonzalez C."/>
            <person name="Grossetete S."/>
            <person name="Guldener U."/>
            <person name="Henrissat B."/>
            <person name="Howlett B.J."/>
            <person name="Kodira C."/>
            <person name="Kretschmer M."/>
            <person name="Lappartient A."/>
            <person name="Leroch M."/>
            <person name="Levis C."/>
            <person name="Mauceli E."/>
            <person name="Neuveglise C."/>
            <person name="Oeser B."/>
            <person name="Pearson M."/>
            <person name="Poulain J."/>
            <person name="Poussereau N."/>
            <person name="Quesneville H."/>
            <person name="Rascle C."/>
            <person name="Schumacher J."/>
            <person name="Segurens B."/>
            <person name="Sexton A."/>
            <person name="Silva E."/>
            <person name="Sirven C."/>
            <person name="Soanes D.M."/>
            <person name="Talbot N.J."/>
            <person name="Templeton M."/>
            <person name="Yandava C."/>
            <person name="Yarden O."/>
            <person name="Zeng Q."/>
            <person name="Rollins J.A."/>
            <person name="Lebrun M.H."/>
            <person name="Dickman M."/>
        </authorList>
    </citation>
    <scope>NUCLEOTIDE SEQUENCE [LARGE SCALE GENOMIC DNA]</scope>
    <source>
        <strain evidence="2">T4</strain>
    </source>
</reference>
<name>G2YI36_BOTF4</name>